<feature type="binding site" evidence="10">
    <location>
        <begin position="410"/>
        <end position="412"/>
    </location>
    <ligand>
        <name>L-glutamate</name>
        <dbReference type="ChEBI" id="CHEBI:29985"/>
    </ligand>
</feature>
<evidence type="ECO:0000256" key="10">
    <source>
        <dbReference type="PIRSR" id="PIRSR600101-2"/>
    </source>
</evidence>
<dbReference type="GO" id="GO:0103068">
    <property type="term" value="F:leukotriene C4 gamma-glutamyl transferase activity"/>
    <property type="evidence" value="ECO:0007669"/>
    <property type="project" value="UniProtKB-EC"/>
</dbReference>
<protein>
    <recommendedName>
        <fullName evidence="11">Glutathione hydrolase proenzyme</fullName>
        <ecNumber evidence="11">2.3.2.2</ecNumber>
        <ecNumber evidence="11">3.4.19.13</ecNumber>
    </recommendedName>
    <component>
        <recommendedName>
            <fullName evidence="11">Glutathione hydrolase large chain</fullName>
        </recommendedName>
    </component>
    <component>
        <recommendedName>
            <fullName evidence="11">Glutathione hydrolase small chain</fullName>
        </recommendedName>
    </component>
</protein>
<evidence type="ECO:0000256" key="2">
    <source>
        <dbReference type="ARBA" id="ARBA00001089"/>
    </source>
</evidence>
<keyword evidence="11" id="KW-0317">Glutathione biosynthesis</keyword>
<dbReference type="InterPro" id="IPR043137">
    <property type="entry name" value="GGT_ssub_C"/>
</dbReference>
<comment type="catalytic activity">
    <reaction evidence="1 11">
        <text>an S-substituted glutathione + H2O = an S-substituted L-cysteinylglycine + L-glutamate</text>
        <dbReference type="Rhea" id="RHEA:59468"/>
        <dbReference type="ChEBI" id="CHEBI:15377"/>
        <dbReference type="ChEBI" id="CHEBI:29985"/>
        <dbReference type="ChEBI" id="CHEBI:90779"/>
        <dbReference type="ChEBI" id="CHEBI:143103"/>
        <dbReference type="EC" id="3.4.19.13"/>
    </reaction>
</comment>
<dbReference type="RefSeq" id="WP_211333570.1">
    <property type="nucleotide sequence ID" value="NZ_RKHR01000003.1"/>
</dbReference>
<feature type="active site" description="Nucleophile" evidence="9">
    <location>
        <position position="392"/>
    </location>
</feature>
<comment type="subunit">
    <text evidence="11">This enzyme consists of two polypeptide chains, which are synthesized in precursor form from a single polypeptide.</text>
</comment>
<dbReference type="PANTHER" id="PTHR43199">
    <property type="entry name" value="GLUTATHIONE HYDROLASE"/>
    <property type="match status" value="1"/>
</dbReference>
<dbReference type="Gene3D" id="3.60.20.40">
    <property type="match status" value="1"/>
</dbReference>
<evidence type="ECO:0000256" key="9">
    <source>
        <dbReference type="PIRSR" id="PIRSR600101-1"/>
    </source>
</evidence>
<evidence type="ECO:0000256" key="8">
    <source>
        <dbReference type="ARBA" id="ARBA00047417"/>
    </source>
</evidence>
<evidence type="ECO:0000256" key="1">
    <source>
        <dbReference type="ARBA" id="ARBA00001049"/>
    </source>
</evidence>
<dbReference type="UniPathway" id="UPA00204"/>
<keyword evidence="7 11" id="KW-0012">Acyltransferase</keyword>
<dbReference type="Proteomes" id="UP000275394">
    <property type="component" value="Unassembled WGS sequence"/>
</dbReference>
<dbReference type="InterPro" id="IPR029055">
    <property type="entry name" value="Ntn_hydrolases_N"/>
</dbReference>
<feature type="signal peptide" evidence="13">
    <location>
        <begin position="1"/>
        <end position="23"/>
    </location>
</feature>
<feature type="chain" id="PRO_5017970128" description="Glutathione hydrolase proenzyme" evidence="13">
    <location>
        <begin position="24"/>
        <end position="583"/>
    </location>
</feature>
<dbReference type="EMBL" id="RKHR01000003">
    <property type="protein sequence ID" value="ROS05659.1"/>
    <property type="molecule type" value="Genomic_DNA"/>
</dbReference>
<reference evidence="14 15" key="1">
    <citation type="submission" date="2018-11" db="EMBL/GenBank/DDBJ databases">
        <title>Genomic Encyclopedia of Type Strains, Phase IV (KMG-IV): sequencing the most valuable type-strain genomes for metagenomic binning, comparative biology and taxonomic classification.</title>
        <authorList>
            <person name="Goeker M."/>
        </authorList>
    </citation>
    <scope>NUCLEOTIDE SEQUENCE [LARGE SCALE GENOMIC DNA]</scope>
    <source>
        <strain evidence="14 15">DSM 100316</strain>
    </source>
</reference>
<organism evidence="14 15">
    <name type="scientific">Sinobacterium caligoides</name>
    <dbReference type="NCBI Taxonomy" id="933926"/>
    <lineage>
        <taxon>Bacteria</taxon>
        <taxon>Pseudomonadati</taxon>
        <taxon>Pseudomonadota</taxon>
        <taxon>Gammaproteobacteria</taxon>
        <taxon>Cellvibrionales</taxon>
        <taxon>Spongiibacteraceae</taxon>
        <taxon>Sinobacterium</taxon>
    </lineage>
</organism>
<comment type="catalytic activity">
    <reaction evidence="2 11">
        <text>glutathione + H2O = L-cysteinylglycine + L-glutamate</text>
        <dbReference type="Rhea" id="RHEA:28807"/>
        <dbReference type="ChEBI" id="CHEBI:15377"/>
        <dbReference type="ChEBI" id="CHEBI:29985"/>
        <dbReference type="ChEBI" id="CHEBI:57925"/>
        <dbReference type="ChEBI" id="CHEBI:61694"/>
        <dbReference type="EC" id="3.4.19.13"/>
    </reaction>
</comment>
<dbReference type="InterPro" id="IPR043138">
    <property type="entry name" value="GGT_lsub"/>
</dbReference>
<dbReference type="GO" id="GO:0006750">
    <property type="term" value="P:glutathione biosynthetic process"/>
    <property type="evidence" value="ECO:0007669"/>
    <property type="project" value="UniProtKB-KW"/>
</dbReference>
<dbReference type="AlphaFoldDB" id="A0A3N2E1V5"/>
<dbReference type="PRINTS" id="PR01210">
    <property type="entry name" value="GGTRANSPTASE"/>
</dbReference>
<dbReference type="SUPFAM" id="SSF56235">
    <property type="entry name" value="N-terminal nucleophile aminohydrolases (Ntn hydrolases)"/>
    <property type="match status" value="1"/>
</dbReference>
<feature type="binding site" evidence="10">
    <location>
        <begin position="463"/>
        <end position="464"/>
    </location>
    <ligand>
        <name>L-glutamate</name>
        <dbReference type="ChEBI" id="CHEBI:29985"/>
    </ligand>
</feature>
<evidence type="ECO:0000256" key="12">
    <source>
        <dbReference type="SAM" id="MobiDB-lite"/>
    </source>
</evidence>
<feature type="region of interest" description="Disordered" evidence="12">
    <location>
        <begin position="563"/>
        <end position="583"/>
    </location>
</feature>
<keyword evidence="13" id="KW-0732">Signal</keyword>
<keyword evidence="5 11" id="KW-0378">Hydrolase</keyword>
<feature type="binding site" evidence="10">
    <location>
        <position position="486"/>
    </location>
    <ligand>
        <name>L-glutamate</name>
        <dbReference type="ChEBI" id="CHEBI:29985"/>
    </ligand>
</feature>
<evidence type="ECO:0000256" key="11">
    <source>
        <dbReference type="RuleBase" id="RU368036"/>
    </source>
</evidence>
<evidence type="ECO:0000256" key="13">
    <source>
        <dbReference type="SAM" id="SignalP"/>
    </source>
</evidence>
<dbReference type="Gene3D" id="1.10.246.130">
    <property type="match status" value="1"/>
</dbReference>
<name>A0A3N2E1V5_9GAMM</name>
<comment type="PTM">
    <text evidence="11">Cleaved by autocatalysis into a large and a small subunit.</text>
</comment>
<dbReference type="InterPro" id="IPR051792">
    <property type="entry name" value="GGT_bact"/>
</dbReference>
<gene>
    <name evidence="14" type="ORF">EDC56_1205</name>
</gene>
<evidence type="ECO:0000313" key="14">
    <source>
        <dbReference type="EMBL" id="ROS05659.1"/>
    </source>
</evidence>
<evidence type="ECO:0000256" key="3">
    <source>
        <dbReference type="ARBA" id="ARBA00009381"/>
    </source>
</evidence>
<keyword evidence="15" id="KW-1185">Reference proteome</keyword>
<evidence type="ECO:0000313" key="15">
    <source>
        <dbReference type="Proteomes" id="UP000275394"/>
    </source>
</evidence>
<comment type="pathway">
    <text evidence="11">Sulfur metabolism; glutathione metabolism.</text>
</comment>
<accession>A0A3N2E1V5</accession>
<dbReference type="Pfam" id="PF01019">
    <property type="entry name" value="G_glu_transpept"/>
    <property type="match status" value="1"/>
</dbReference>
<evidence type="ECO:0000256" key="4">
    <source>
        <dbReference type="ARBA" id="ARBA00022679"/>
    </source>
</evidence>
<dbReference type="InterPro" id="IPR000101">
    <property type="entry name" value="GGT_peptidase"/>
</dbReference>
<evidence type="ECO:0000256" key="6">
    <source>
        <dbReference type="ARBA" id="ARBA00023145"/>
    </source>
</evidence>
<dbReference type="GO" id="GO:0036374">
    <property type="term" value="F:glutathione hydrolase activity"/>
    <property type="evidence" value="ECO:0007669"/>
    <property type="project" value="UniProtKB-UniRule"/>
</dbReference>
<dbReference type="PANTHER" id="PTHR43199:SF1">
    <property type="entry name" value="GLUTATHIONE HYDROLASE PROENZYME"/>
    <property type="match status" value="1"/>
</dbReference>
<proteinExistence type="inferred from homology"/>
<sequence>MMKAERLSAVFLCVLCLAETSVARQTASAVPRAIQQNPQRFQPAWSAAGIVVAEEQVAAQVGAEMLRAGGNAVDAAVATGFALAVTLPRAGNLGGGGFMVLWLQQERKALAINYREMAPAAASRTMFLDAQGEVDKTLATKHYLSAGVPGTVAGLVLAQQQYGKLSLAQVMKPAIRLATEGIVVTRALSQSLSSSRDHLQKDASSMRKFFAADGGALLPGQRWRQPALASSLTLISEQGASAFYEGKIARQIVAAMAEHGGLVTLQDLKNYRAKITATVEGRYRGYRVFSMPPPSSGGITLITMLNILEHYDLAKIGNNNAEYFHLLTETMNLAYNDRNYYLGDADFVDVPQRRLTSKSYGKQLAKRINRQQHTPAKEISHLKRNDKESNDTTHFSVIDKEGNMVANTYTLNWSYGSGFTVPGAGFLLNNEMDDFAAKPGSANSYGLVQGEANAVAAGKRPLSSMTPTLLLDPRGRPFLVTGSPGGSRIISTTLQVILNRVDHGLNLAESVSLPRVHSQLWPEVLSYEQGVSSDTLRQLEAKGHRLQLFNAMGSANSAEFLPEQGGSLGAADPRRGDAMAVPQ</sequence>
<evidence type="ECO:0000256" key="7">
    <source>
        <dbReference type="ARBA" id="ARBA00023315"/>
    </source>
</evidence>
<keyword evidence="6 11" id="KW-0865">Zymogen</keyword>
<dbReference type="EC" id="2.3.2.2" evidence="11"/>
<dbReference type="EC" id="3.4.19.13" evidence="11"/>
<feature type="binding site" evidence="10">
    <location>
        <position position="115"/>
    </location>
    <ligand>
        <name>L-glutamate</name>
        <dbReference type="ChEBI" id="CHEBI:29985"/>
    </ligand>
</feature>
<dbReference type="InterPro" id="IPR055262">
    <property type="entry name" value="GGT_CS"/>
</dbReference>
<dbReference type="GO" id="GO:0006751">
    <property type="term" value="P:glutathione catabolic process"/>
    <property type="evidence" value="ECO:0007669"/>
    <property type="project" value="UniProtKB-UniRule"/>
</dbReference>
<comment type="similarity">
    <text evidence="3 11">Belongs to the gamma-glutamyltransferase family.</text>
</comment>
<comment type="caution">
    <text evidence="14">The sequence shown here is derived from an EMBL/GenBank/DDBJ whole genome shotgun (WGS) entry which is preliminary data.</text>
</comment>
<feature type="binding site" evidence="10">
    <location>
        <position position="434"/>
    </location>
    <ligand>
        <name>L-glutamate</name>
        <dbReference type="ChEBI" id="CHEBI:29985"/>
    </ligand>
</feature>
<comment type="catalytic activity">
    <reaction evidence="8 11">
        <text>an N-terminal (5-L-glutamyl)-[peptide] + an alpha-amino acid = 5-L-glutamyl amino acid + an N-terminal L-alpha-aminoacyl-[peptide]</text>
        <dbReference type="Rhea" id="RHEA:23904"/>
        <dbReference type="Rhea" id="RHEA-COMP:9780"/>
        <dbReference type="Rhea" id="RHEA-COMP:9795"/>
        <dbReference type="ChEBI" id="CHEBI:77644"/>
        <dbReference type="ChEBI" id="CHEBI:78597"/>
        <dbReference type="ChEBI" id="CHEBI:78599"/>
        <dbReference type="ChEBI" id="CHEBI:78608"/>
        <dbReference type="EC" id="2.3.2.2"/>
    </reaction>
</comment>
<dbReference type="NCBIfam" id="TIGR00066">
    <property type="entry name" value="g_glut_trans"/>
    <property type="match status" value="1"/>
</dbReference>
<keyword evidence="4 11" id="KW-0808">Transferase</keyword>
<dbReference type="PROSITE" id="PS00462">
    <property type="entry name" value="G_GLU_TRANSPEPTIDASE"/>
    <property type="match status" value="1"/>
</dbReference>
<evidence type="ECO:0000256" key="5">
    <source>
        <dbReference type="ARBA" id="ARBA00022801"/>
    </source>
</evidence>